<dbReference type="InterPro" id="IPR045220">
    <property type="entry name" value="FRHB/FDHB/HCAR-like"/>
</dbReference>
<dbReference type="GO" id="GO:0052592">
    <property type="term" value="F:oxidoreductase activity, acting on CH or CH2 groups, with an iron-sulfur protein as acceptor"/>
    <property type="evidence" value="ECO:0007669"/>
    <property type="project" value="TreeGrafter"/>
</dbReference>
<dbReference type="PANTHER" id="PTHR31332">
    <property type="entry name" value="7-HYDROXYMETHYL CHLOROPHYLL A REDUCTASE, CHLOROPLASTIC"/>
    <property type="match status" value="1"/>
</dbReference>
<feature type="domain" description="Coenzyme F420 hydrogenase/dehydrogenase beta subunit C-terminal" evidence="2">
    <location>
        <begin position="173"/>
        <end position="343"/>
    </location>
</feature>
<dbReference type="Pfam" id="PF04422">
    <property type="entry name" value="FrhB_FdhB_N"/>
    <property type="match status" value="1"/>
</dbReference>
<gene>
    <name evidence="3" type="ORF">ARHIZOSPH14_15890</name>
</gene>
<dbReference type="AlphaFoldDB" id="A0A9W6FR64"/>
<protein>
    <submittedName>
        <fullName evidence="3">Coenzyme F420 hydrogenase</fullName>
    </submittedName>
</protein>
<evidence type="ECO:0000259" key="2">
    <source>
        <dbReference type="Pfam" id="PF04432"/>
    </source>
</evidence>
<evidence type="ECO:0000259" key="1">
    <source>
        <dbReference type="Pfam" id="PF04422"/>
    </source>
</evidence>
<dbReference type="InterPro" id="IPR007525">
    <property type="entry name" value="FrhB_FdhB_C"/>
</dbReference>
<keyword evidence="4" id="KW-1185">Reference proteome</keyword>
<name>A0A9W6FR64_9MICO</name>
<proteinExistence type="predicted"/>
<evidence type="ECO:0000313" key="3">
    <source>
        <dbReference type="EMBL" id="GLI27347.1"/>
    </source>
</evidence>
<dbReference type="PANTHER" id="PTHR31332:SF0">
    <property type="entry name" value="7-HYDROXYMETHYL CHLOROPHYLL A REDUCTASE, CHLOROPLASTIC"/>
    <property type="match status" value="1"/>
</dbReference>
<reference evidence="3" key="1">
    <citation type="submission" date="2022-12" db="EMBL/GenBank/DDBJ databases">
        <title>Reference genome sequencing for broad-spectrum identification of bacterial and archaeal isolates by mass spectrometry.</title>
        <authorList>
            <person name="Sekiguchi Y."/>
            <person name="Tourlousse D.M."/>
        </authorList>
    </citation>
    <scope>NUCLEOTIDE SEQUENCE</scope>
    <source>
        <strain evidence="3">14</strain>
    </source>
</reference>
<dbReference type="Proteomes" id="UP001144396">
    <property type="component" value="Unassembled WGS sequence"/>
</dbReference>
<dbReference type="EMBL" id="BSDP01000001">
    <property type="protein sequence ID" value="GLI27347.1"/>
    <property type="molecule type" value="Genomic_DNA"/>
</dbReference>
<comment type="caution">
    <text evidence="3">The sequence shown here is derived from an EMBL/GenBank/DDBJ whole genome shotgun (WGS) entry which is preliminary data.</text>
</comment>
<dbReference type="RefSeq" id="WP_281883825.1">
    <property type="nucleotide sequence ID" value="NZ_BSDP01000001.1"/>
</dbReference>
<feature type="domain" description="Coenzyme F420 hydrogenase/dehydrogenase beta subunit N-terminal" evidence="1">
    <location>
        <begin position="91"/>
        <end position="165"/>
    </location>
</feature>
<accession>A0A9W6FR64</accession>
<organism evidence="3 4">
    <name type="scientific">Agromyces rhizosphaerae</name>
    <dbReference type="NCBI Taxonomy" id="88374"/>
    <lineage>
        <taxon>Bacteria</taxon>
        <taxon>Bacillati</taxon>
        <taxon>Actinomycetota</taxon>
        <taxon>Actinomycetes</taxon>
        <taxon>Micrococcales</taxon>
        <taxon>Microbacteriaceae</taxon>
        <taxon>Agromyces</taxon>
    </lineage>
</organism>
<evidence type="ECO:0000313" key="4">
    <source>
        <dbReference type="Proteomes" id="UP001144396"/>
    </source>
</evidence>
<dbReference type="Pfam" id="PF04432">
    <property type="entry name" value="FrhB_FdhB_C"/>
    <property type="match status" value="1"/>
</dbReference>
<sequence>MTHGIEEVIARGMCVGCGACSVRTSGAIPVTIGRRGVYEARLGDADAGAVRAASRVCPFSDDSVDEDELTRERFPDLPTDDRLGAVRDVVAGRISSDTEVMQSSSGGLTSLLLVELLREGRVDGVLHVGRPEGDQRFGYTISTTEEEVLASRKSMYAATTLADVLERVRGDGRRYAVVGVPCFITAARHLARELPDLGEQLAVFVGLVCGHLKSTFYAESLAWQAGVAPQDLERIDFRVKDPERSSGNYDYEVTARGVHEPIRRRTGSAFDTSWGFGAFQPEACNFCDDVFAESADVAFADAWLPQYEPDSRGTNVVLVRDEQVGELLQRAAARGDADLEPLTADDAAASQGGNYRHRRIGLAVRLADDLRRGRSVPRKRVAPDRTVVTRRRAALIRQRRRMSALSLERFAEAREAGDFARYARPMQRAIRRYWLIESATHGPRALARFLKNRALELLGR</sequence>
<dbReference type="InterPro" id="IPR007516">
    <property type="entry name" value="Co_F420_Hydgase/DH_bsu_N"/>
</dbReference>